<evidence type="ECO:0000256" key="1">
    <source>
        <dbReference type="SAM" id="MobiDB-lite"/>
    </source>
</evidence>
<proteinExistence type="predicted"/>
<dbReference type="EMBL" id="JACSDZ010000013">
    <property type="protein sequence ID" value="KAF7388603.1"/>
    <property type="molecule type" value="Genomic_DNA"/>
</dbReference>
<keyword evidence="3" id="KW-1185">Reference proteome</keyword>
<dbReference type="AlphaFoldDB" id="A0A834JH62"/>
<sequence>MGATVSNDRDVFCGFPCVSVLSMLGPCNSTLENEHSRLSSSYSKQKLRLPSEFIGSTDSSMRLCPDKTESSEVYERVLGREIRPPSLPPSALGPPPASALAATAASSNSSQQQH</sequence>
<feature type="region of interest" description="Disordered" evidence="1">
    <location>
        <begin position="81"/>
        <end position="114"/>
    </location>
</feature>
<organism evidence="2 3">
    <name type="scientific">Vespula germanica</name>
    <name type="common">German yellow jacket</name>
    <name type="synonym">Paravespula germanica</name>
    <dbReference type="NCBI Taxonomy" id="30212"/>
    <lineage>
        <taxon>Eukaryota</taxon>
        <taxon>Metazoa</taxon>
        <taxon>Ecdysozoa</taxon>
        <taxon>Arthropoda</taxon>
        <taxon>Hexapoda</taxon>
        <taxon>Insecta</taxon>
        <taxon>Pterygota</taxon>
        <taxon>Neoptera</taxon>
        <taxon>Endopterygota</taxon>
        <taxon>Hymenoptera</taxon>
        <taxon>Apocrita</taxon>
        <taxon>Aculeata</taxon>
        <taxon>Vespoidea</taxon>
        <taxon>Vespidae</taxon>
        <taxon>Vespinae</taxon>
        <taxon>Vespula</taxon>
    </lineage>
</organism>
<protein>
    <submittedName>
        <fullName evidence="2">Uncharacterized protein</fullName>
    </submittedName>
</protein>
<dbReference type="Proteomes" id="UP000617340">
    <property type="component" value="Unassembled WGS sequence"/>
</dbReference>
<reference evidence="2" key="1">
    <citation type="journal article" date="2020" name="G3 (Bethesda)">
        <title>High-Quality Assemblies for Three Invasive Social Wasps from the &lt;i&gt;Vespula&lt;/i&gt; Genus.</title>
        <authorList>
            <person name="Harrop T.W.R."/>
            <person name="Guhlin J."/>
            <person name="McLaughlin G.M."/>
            <person name="Permina E."/>
            <person name="Stockwell P."/>
            <person name="Gilligan J."/>
            <person name="Le Lec M.F."/>
            <person name="Gruber M.A.M."/>
            <person name="Quinn O."/>
            <person name="Lovegrove M."/>
            <person name="Duncan E.J."/>
            <person name="Remnant E.J."/>
            <person name="Van Eeckhoven J."/>
            <person name="Graham B."/>
            <person name="Knapp R.A."/>
            <person name="Langford K.W."/>
            <person name="Kronenberg Z."/>
            <person name="Press M.O."/>
            <person name="Eacker S.M."/>
            <person name="Wilson-Rankin E.E."/>
            <person name="Purcell J."/>
            <person name="Lester P.J."/>
            <person name="Dearden P.K."/>
        </authorList>
    </citation>
    <scope>NUCLEOTIDE SEQUENCE</scope>
    <source>
        <strain evidence="2">Linc-1</strain>
    </source>
</reference>
<feature type="compositionally biased region" description="Low complexity" evidence="1">
    <location>
        <begin position="98"/>
        <end position="114"/>
    </location>
</feature>
<feature type="compositionally biased region" description="Pro residues" evidence="1">
    <location>
        <begin position="85"/>
        <end position="97"/>
    </location>
</feature>
<accession>A0A834JH62</accession>
<name>A0A834JH62_VESGE</name>
<evidence type="ECO:0000313" key="2">
    <source>
        <dbReference type="EMBL" id="KAF7388603.1"/>
    </source>
</evidence>
<gene>
    <name evidence="2" type="ORF">HZH68_012545</name>
</gene>
<comment type="caution">
    <text evidence="2">The sequence shown here is derived from an EMBL/GenBank/DDBJ whole genome shotgun (WGS) entry which is preliminary data.</text>
</comment>
<evidence type="ECO:0000313" key="3">
    <source>
        <dbReference type="Proteomes" id="UP000617340"/>
    </source>
</evidence>